<evidence type="ECO:0000313" key="2">
    <source>
        <dbReference type="Proteomes" id="UP000182661"/>
    </source>
</evidence>
<protein>
    <submittedName>
        <fullName evidence="1">Uncharacterized protein</fullName>
    </submittedName>
</protein>
<comment type="caution">
    <text evidence="1">The sequence shown here is derived from an EMBL/GenBank/DDBJ whole genome shotgun (WGS) entry which is preliminary data.</text>
</comment>
<dbReference type="EMBL" id="LSRP01000137">
    <property type="protein sequence ID" value="OJF90691.1"/>
    <property type="molecule type" value="Genomic_DNA"/>
</dbReference>
<gene>
    <name evidence="1" type="ORF">AX760_24080</name>
</gene>
<accession>A0A657LM13</accession>
<dbReference type="AlphaFoldDB" id="A0A657LM13"/>
<proteinExistence type="predicted"/>
<sequence>MGVHDRDDFDVTSNSVRYNVGNMGLHDFARALMRTTTSRGRQVSEHVHRRHDPRDDTRICIRIVILDVCADIIKTQQGS</sequence>
<evidence type="ECO:0000313" key="1">
    <source>
        <dbReference type="EMBL" id="OJF90691.1"/>
    </source>
</evidence>
<keyword evidence="2" id="KW-1185">Reference proteome</keyword>
<reference evidence="1 2" key="1">
    <citation type="submission" date="2016-02" db="EMBL/GenBank/DDBJ databases">
        <title>Genome sequencing of a beta-galactosidase producing bacteria Rhizobium sp. 59.</title>
        <authorList>
            <person name="Wang D."/>
            <person name="Kot W."/>
            <person name="Qin Y."/>
            <person name="Hansen L."/>
            <person name="Naqvi K."/>
            <person name="Rensing C."/>
        </authorList>
    </citation>
    <scope>NUCLEOTIDE SEQUENCE [LARGE SCALE GENOMIC DNA]</scope>
    <source>
        <strain evidence="1 2">59</strain>
    </source>
</reference>
<name>A0A657LM13_9HYPH</name>
<dbReference type="Proteomes" id="UP000182661">
    <property type="component" value="Unassembled WGS sequence"/>
</dbReference>
<organism evidence="1 2">
    <name type="scientific">Pararhizobium antarcticum</name>
    <dbReference type="NCBI Taxonomy" id="1798805"/>
    <lineage>
        <taxon>Bacteria</taxon>
        <taxon>Pseudomonadati</taxon>
        <taxon>Pseudomonadota</taxon>
        <taxon>Alphaproteobacteria</taxon>
        <taxon>Hyphomicrobiales</taxon>
        <taxon>Rhizobiaceae</taxon>
        <taxon>Rhizobium/Agrobacterium group</taxon>
        <taxon>Pararhizobium</taxon>
    </lineage>
</organism>